<dbReference type="CDD" id="cd00761">
    <property type="entry name" value="Glyco_tranf_GTA_type"/>
    <property type="match status" value="1"/>
</dbReference>
<sequence>MLLTIGIPVFNGQKYIEEAIKAIIKCELSSNEVEIIICDNASTDKTIEIAQTYKSVKVIEHQENIGFDGNLNRIFNYACGKYVWAIGADDLILDKNINDLVSLLRNTNCGVIFIGGVDSISEPYRILSNPEEFLIMSNFRSGFFSNNIIRKNLWVNCELKQFLASGWIHYAVILQAICMMPTIVTRKKHVIENPGSNEVKTWNRNGAGLIVGLRLVEIFQVMPKWGYGKQFIKRTKGVIKNSYPREIIVSKIRGLKVSKSLLEDFIRLFKEFPSFWLRDLWFLLIPSFLYKIPAYVLKLLKYGT</sequence>
<gene>
    <name evidence="3" type="ORF">DF947_08005</name>
</gene>
<dbReference type="Pfam" id="PF00535">
    <property type="entry name" value="Glycos_transf_2"/>
    <property type="match status" value="1"/>
</dbReference>
<comment type="caution">
    <text evidence="3">The sequence shown here is derived from an EMBL/GenBank/DDBJ whole genome shotgun (WGS) entry which is preliminary data.</text>
</comment>
<keyword evidence="4" id="KW-1185">Reference proteome</keyword>
<dbReference type="Proteomes" id="UP000245391">
    <property type="component" value="Unassembled WGS sequence"/>
</dbReference>
<dbReference type="InterPro" id="IPR029044">
    <property type="entry name" value="Nucleotide-diphossugar_trans"/>
</dbReference>
<organism evidence="3 4">
    <name type="scientific">Pedobacter paludis</name>
    <dbReference type="NCBI Taxonomy" id="2203212"/>
    <lineage>
        <taxon>Bacteria</taxon>
        <taxon>Pseudomonadati</taxon>
        <taxon>Bacteroidota</taxon>
        <taxon>Sphingobacteriia</taxon>
        <taxon>Sphingobacteriales</taxon>
        <taxon>Sphingobacteriaceae</taxon>
        <taxon>Pedobacter</taxon>
    </lineage>
</organism>
<evidence type="ECO:0000313" key="4">
    <source>
        <dbReference type="Proteomes" id="UP000245391"/>
    </source>
</evidence>
<evidence type="ECO:0000313" key="3">
    <source>
        <dbReference type="EMBL" id="PWS32999.1"/>
    </source>
</evidence>
<dbReference type="InterPro" id="IPR001173">
    <property type="entry name" value="Glyco_trans_2-like"/>
</dbReference>
<dbReference type="SUPFAM" id="SSF53448">
    <property type="entry name" value="Nucleotide-diphospho-sugar transferases"/>
    <property type="match status" value="1"/>
</dbReference>
<reference evidence="4" key="1">
    <citation type="submission" date="2018-05" db="EMBL/GenBank/DDBJ databases">
        <title>Pedobacter paludis sp. nov., isolated from wetland soil.</title>
        <authorList>
            <person name="Zhang Y."/>
        </authorList>
    </citation>
    <scope>NUCLEOTIDE SEQUENCE [LARGE SCALE GENOMIC DNA]</scope>
    <source>
        <strain evidence="4">R-8</strain>
    </source>
</reference>
<evidence type="ECO:0000256" key="1">
    <source>
        <dbReference type="ARBA" id="ARBA00038494"/>
    </source>
</evidence>
<dbReference type="PANTHER" id="PTHR43630">
    <property type="entry name" value="POLY-BETA-1,6-N-ACETYL-D-GLUCOSAMINE SYNTHASE"/>
    <property type="match status" value="1"/>
</dbReference>
<dbReference type="Gene3D" id="3.90.550.10">
    <property type="entry name" value="Spore Coat Polysaccharide Biosynthesis Protein SpsA, Chain A"/>
    <property type="match status" value="1"/>
</dbReference>
<dbReference type="PANTHER" id="PTHR43630:SF2">
    <property type="entry name" value="GLYCOSYLTRANSFERASE"/>
    <property type="match status" value="1"/>
</dbReference>
<dbReference type="EMBL" id="QGNY01000002">
    <property type="protein sequence ID" value="PWS32999.1"/>
    <property type="molecule type" value="Genomic_DNA"/>
</dbReference>
<name>A0A317F547_9SPHI</name>
<dbReference type="AlphaFoldDB" id="A0A317F547"/>
<accession>A0A317F547</accession>
<feature type="domain" description="Glycosyltransferase 2-like" evidence="2">
    <location>
        <begin position="4"/>
        <end position="130"/>
    </location>
</feature>
<dbReference type="RefSeq" id="WP_109929160.1">
    <property type="nucleotide sequence ID" value="NZ_QGNY01000002.1"/>
</dbReference>
<proteinExistence type="inferred from homology"/>
<evidence type="ECO:0000259" key="2">
    <source>
        <dbReference type="Pfam" id="PF00535"/>
    </source>
</evidence>
<comment type="similarity">
    <text evidence="1">Belongs to the glycosyltransferase 2 family. WaaE/KdtX subfamily.</text>
</comment>
<protein>
    <recommendedName>
        <fullName evidence="2">Glycosyltransferase 2-like domain-containing protein</fullName>
    </recommendedName>
</protein>
<dbReference type="OrthoDB" id="9815829at2"/>